<keyword evidence="8" id="KW-0804">Transcription</keyword>
<accession>A0A1Y1WER4</accession>
<dbReference type="InterPro" id="IPR048538">
    <property type="entry name" value="Rrn7_cyclin_C"/>
</dbReference>
<dbReference type="AlphaFoldDB" id="A0A1Y1WER4"/>
<keyword evidence="3" id="KW-0479">Metal-binding</keyword>
<dbReference type="GO" id="GO:0008270">
    <property type="term" value="F:zinc ion binding"/>
    <property type="evidence" value="ECO:0007669"/>
    <property type="project" value="UniProtKB-KW"/>
</dbReference>
<feature type="domain" description="Rrn7/TAF1B C-terminal cyclin" evidence="12">
    <location>
        <begin position="286"/>
        <end position="381"/>
    </location>
</feature>
<comment type="caution">
    <text evidence="13">The sequence shown here is derived from an EMBL/GenBank/DDBJ whole genome shotgun (WGS) entry which is preliminary data.</text>
</comment>
<dbReference type="Pfam" id="PF20644">
    <property type="entry name" value="Rrn7_cyclin_N"/>
    <property type="match status" value="2"/>
</dbReference>
<evidence type="ECO:0000256" key="5">
    <source>
        <dbReference type="ARBA" id="ARBA00022833"/>
    </source>
</evidence>
<feature type="domain" description="Rrn7/TAF1B N-terminal cyclin" evidence="11">
    <location>
        <begin position="67"/>
        <end position="124"/>
    </location>
</feature>
<evidence type="ECO:0000256" key="6">
    <source>
        <dbReference type="ARBA" id="ARBA00023015"/>
    </source>
</evidence>
<protein>
    <submittedName>
        <fullName evidence="13">Uncharacterized protein</fullName>
    </submittedName>
</protein>
<evidence type="ECO:0000256" key="1">
    <source>
        <dbReference type="ARBA" id="ARBA00004604"/>
    </source>
</evidence>
<gene>
    <name evidence="13" type="ORF">DL89DRAFT_265692</name>
</gene>
<comment type="similarity">
    <text evidence="2">Belongs to the RRN7/TAF1B family.</text>
</comment>
<feature type="compositionally biased region" description="Basic and acidic residues" evidence="10">
    <location>
        <begin position="193"/>
        <end position="203"/>
    </location>
</feature>
<feature type="compositionally biased region" description="Basic and acidic residues" evidence="10">
    <location>
        <begin position="173"/>
        <end position="185"/>
    </location>
</feature>
<evidence type="ECO:0000256" key="4">
    <source>
        <dbReference type="ARBA" id="ARBA00022771"/>
    </source>
</evidence>
<feature type="domain" description="Rrn7/TAF1B N-terminal cyclin" evidence="11">
    <location>
        <begin position="199"/>
        <end position="263"/>
    </location>
</feature>
<keyword evidence="9" id="KW-0539">Nucleus</keyword>
<dbReference type="GeneID" id="63803430"/>
<dbReference type="GO" id="GO:0042790">
    <property type="term" value="P:nucleolar large rRNA transcription by RNA polymerase I"/>
    <property type="evidence" value="ECO:0007669"/>
    <property type="project" value="TreeGrafter"/>
</dbReference>
<name>A0A1Y1WER4_9FUNG</name>
<dbReference type="OrthoDB" id="428577at2759"/>
<evidence type="ECO:0000313" key="14">
    <source>
        <dbReference type="Proteomes" id="UP000193922"/>
    </source>
</evidence>
<dbReference type="STRING" id="61395.A0A1Y1WER4"/>
<evidence type="ECO:0000259" key="12">
    <source>
        <dbReference type="Pfam" id="PF20645"/>
    </source>
</evidence>
<feature type="region of interest" description="Disordered" evidence="10">
    <location>
        <begin position="173"/>
        <end position="203"/>
    </location>
</feature>
<comment type="subcellular location">
    <subcellularLocation>
        <location evidence="1">Nucleus</location>
        <location evidence="1">Nucleolus</location>
    </subcellularLocation>
</comment>
<sequence length="595" mass="66816">MAVRADGRMACKYGHMQEGVVVEAAEDFVAGTRKRQTNGVRSIGKWKLRQLNRLYGDDTRFLILQSYQLILKRQLHALVHDLGAPEALIGVVQNLWLMYVSKIENMRLPVYQVEDEELEDAMGEGGQADNDERVTADSLFRQYTQTQDDSLDTFLRNVDEDIVRDEEEMAAWEERHGWTGHEEGTQKAGLESGSERKGSEWRTKRSLGKGYEGELEHGMHLAYLPAIISLGFAWLRYPFSVGDMIRLTSDESIPYGNVHGLLPEAFRERMGKSVCLTFVCGSALGHKQLRSLMMAFENFYGRHYGIEFSAVEPPILVLSLLKRLNISLQFYPVVMRIVEAANINIAAPKRDRTLATERVLAAIVLALQLHYGLDEVERVASPDTAEFACGLPALQEFLDRWCGDWEREAAVSVYPALATLDEERLEAYIEYSRRMSTRAAVSITDVKYRELGRKYQHLLDTLGVGSAAGRETAVADEQMAELEKRLTPIRMPCTGTGHSGTRMRQFGGLAQPLESRAGLESGQLIAWYPYPLQPGYAVAVLGLVIGRCAMLAGVSQSRMLALVSMCSRELFDDELTEDLVGARKAKGYIRTFHQE</sequence>
<evidence type="ECO:0000256" key="3">
    <source>
        <dbReference type="ARBA" id="ARBA00022723"/>
    </source>
</evidence>
<dbReference type="Pfam" id="PF20645">
    <property type="entry name" value="Rrn7_cyclin_C"/>
    <property type="match status" value="1"/>
</dbReference>
<keyword evidence="5" id="KW-0862">Zinc</keyword>
<dbReference type="PANTHER" id="PTHR31576:SF2">
    <property type="entry name" value="TATA BOX-BINDING PROTEIN-ASSOCIATED FACTOR RNA POLYMERASE I SUBUNIT B"/>
    <property type="match status" value="1"/>
</dbReference>
<keyword evidence="6" id="KW-0805">Transcription regulation</keyword>
<evidence type="ECO:0000259" key="11">
    <source>
        <dbReference type="Pfam" id="PF20644"/>
    </source>
</evidence>
<keyword evidence="14" id="KW-1185">Reference proteome</keyword>
<evidence type="ECO:0000256" key="8">
    <source>
        <dbReference type="ARBA" id="ARBA00023163"/>
    </source>
</evidence>
<evidence type="ECO:0000256" key="7">
    <source>
        <dbReference type="ARBA" id="ARBA00023125"/>
    </source>
</evidence>
<evidence type="ECO:0000256" key="10">
    <source>
        <dbReference type="SAM" id="MobiDB-lite"/>
    </source>
</evidence>
<keyword evidence="4" id="KW-0863">Zinc-finger</keyword>
<dbReference type="InterPro" id="IPR033599">
    <property type="entry name" value="TAF1B/Rrn7"/>
</dbReference>
<evidence type="ECO:0000313" key="13">
    <source>
        <dbReference type="EMBL" id="ORX72019.1"/>
    </source>
</evidence>
<dbReference type="PANTHER" id="PTHR31576">
    <property type="entry name" value="TATA BOX-BINDING PROTEIN-ASSOCIATED FACTOR RNA POLYMERASE I SUBUNIT B"/>
    <property type="match status" value="1"/>
</dbReference>
<proteinExistence type="inferred from homology"/>
<evidence type="ECO:0000256" key="9">
    <source>
        <dbReference type="ARBA" id="ARBA00023242"/>
    </source>
</evidence>
<dbReference type="Proteomes" id="UP000193922">
    <property type="component" value="Unassembled WGS sequence"/>
</dbReference>
<organism evidence="13 14">
    <name type="scientific">Linderina pennispora</name>
    <dbReference type="NCBI Taxonomy" id="61395"/>
    <lineage>
        <taxon>Eukaryota</taxon>
        <taxon>Fungi</taxon>
        <taxon>Fungi incertae sedis</taxon>
        <taxon>Zoopagomycota</taxon>
        <taxon>Kickxellomycotina</taxon>
        <taxon>Kickxellomycetes</taxon>
        <taxon>Kickxellales</taxon>
        <taxon>Kickxellaceae</taxon>
        <taxon>Linderina</taxon>
    </lineage>
</organism>
<dbReference type="InterPro" id="IPR048540">
    <property type="entry name" value="Rrn7_cyclin_N"/>
</dbReference>
<dbReference type="GO" id="GO:0070860">
    <property type="term" value="C:RNA polymerase I core factor complex"/>
    <property type="evidence" value="ECO:0007669"/>
    <property type="project" value="InterPro"/>
</dbReference>
<dbReference type="EMBL" id="MCFD01000003">
    <property type="protein sequence ID" value="ORX72019.1"/>
    <property type="molecule type" value="Genomic_DNA"/>
</dbReference>
<reference evidence="13 14" key="1">
    <citation type="submission" date="2016-07" db="EMBL/GenBank/DDBJ databases">
        <title>Pervasive Adenine N6-methylation of Active Genes in Fungi.</title>
        <authorList>
            <consortium name="DOE Joint Genome Institute"/>
            <person name="Mondo S.J."/>
            <person name="Dannebaum R.O."/>
            <person name="Kuo R.C."/>
            <person name="Labutti K."/>
            <person name="Haridas S."/>
            <person name="Kuo A."/>
            <person name="Salamov A."/>
            <person name="Ahrendt S.R."/>
            <person name="Lipzen A."/>
            <person name="Sullivan W."/>
            <person name="Andreopoulos W.B."/>
            <person name="Clum A."/>
            <person name="Lindquist E."/>
            <person name="Daum C."/>
            <person name="Ramamoorthy G.K."/>
            <person name="Gryganskyi A."/>
            <person name="Culley D."/>
            <person name="Magnuson J.K."/>
            <person name="James T.Y."/>
            <person name="O'Malley M.A."/>
            <person name="Stajich J.E."/>
            <person name="Spatafora J.W."/>
            <person name="Visel A."/>
            <person name="Grigoriev I.V."/>
        </authorList>
    </citation>
    <scope>NUCLEOTIDE SEQUENCE [LARGE SCALE GENOMIC DNA]</scope>
    <source>
        <strain evidence="13 14">ATCC 12442</strain>
    </source>
</reference>
<dbReference type="RefSeq" id="XP_040745443.1">
    <property type="nucleotide sequence ID" value="XM_040886782.1"/>
</dbReference>
<dbReference type="GO" id="GO:0001164">
    <property type="term" value="F:RNA polymerase I core promoter sequence-specific DNA binding"/>
    <property type="evidence" value="ECO:0007669"/>
    <property type="project" value="InterPro"/>
</dbReference>
<keyword evidence="7" id="KW-0238">DNA-binding</keyword>
<evidence type="ECO:0000256" key="2">
    <source>
        <dbReference type="ARBA" id="ARBA00006899"/>
    </source>
</evidence>